<evidence type="ECO:0000256" key="5">
    <source>
        <dbReference type="ARBA" id="ARBA00022741"/>
    </source>
</evidence>
<evidence type="ECO:0000256" key="10">
    <source>
        <dbReference type="ARBA" id="ARBA00054914"/>
    </source>
</evidence>
<dbReference type="AlphaFoldDB" id="A0A1G9ATI1"/>
<evidence type="ECO:0000313" key="15">
    <source>
        <dbReference type="Proteomes" id="UP000199433"/>
    </source>
</evidence>
<feature type="binding site" evidence="12">
    <location>
        <position position="136"/>
    </location>
    <ligand>
        <name>Mg(2+)</name>
        <dbReference type="ChEBI" id="CHEBI:18420"/>
    </ligand>
</feature>
<evidence type="ECO:0000256" key="2">
    <source>
        <dbReference type="ARBA" id="ARBA00022679"/>
    </source>
</evidence>
<keyword evidence="7 12" id="KW-0067">ATP-binding</keyword>
<dbReference type="GO" id="GO:0006164">
    <property type="term" value="P:purine nucleotide biosynthetic process"/>
    <property type="evidence" value="ECO:0007669"/>
    <property type="project" value="TreeGrafter"/>
</dbReference>
<dbReference type="GO" id="GO:0000287">
    <property type="term" value="F:magnesium ion binding"/>
    <property type="evidence" value="ECO:0007669"/>
    <property type="project" value="UniProtKB-UniRule"/>
</dbReference>
<dbReference type="GO" id="GO:0005524">
    <property type="term" value="F:ATP binding"/>
    <property type="evidence" value="ECO:0007669"/>
    <property type="project" value="UniProtKB-KW"/>
</dbReference>
<dbReference type="SUPFAM" id="SSF53271">
    <property type="entry name" value="PRTase-like"/>
    <property type="match status" value="1"/>
</dbReference>
<dbReference type="UniPathway" id="UPA00087">
    <property type="reaction ID" value="UER00172"/>
</dbReference>
<evidence type="ECO:0000259" key="13">
    <source>
        <dbReference type="Pfam" id="PF13793"/>
    </source>
</evidence>
<comment type="caution">
    <text evidence="12">Lacks conserved residue(s) required for the propagation of feature annotation.</text>
</comment>
<proteinExistence type="inferred from homology"/>
<dbReference type="GO" id="GO:0005737">
    <property type="term" value="C:cytoplasm"/>
    <property type="evidence" value="ECO:0007669"/>
    <property type="project" value="UniProtKB-SubCell"/>
</dbReference>
<gene>
    <name evidence="12" type="primary">prs</name>
    <name evidence="14" type="ORF">SAMN04488098_10227</name>
</gene>
<dbReference type="Pfam" id="PF14572">
    <property type="entry name" value="Pribosyl_synth"/>
    <property type="match status" value="1"/>
</dbReference>
<reference evidence="15" key="1">
    <citation type="submission" date="2016-10" db="EMBL/GenBank/DDBJ databases">
        <authorList>
            <person name="Varghese N."/>
            <person name="Submissions S."/>
        </authorList>
    </citation>
    <scope>NUCLEOTIDE SEQUENCE [LARGE SCALE GENOMIC DNA]</scope>
    <source>
        <strain evidence="15">DSM 19181</strain>
    </source>
</reference>
<dbReference type="InterPro" id="IPR037515">
    <property type="entry name" value="Rib-P_diPkinase_bac"/>
</dbReference>
<feature type="binding site" evidence="12">
    <location>
        <begin position="43"/>
        <end position="45"/>
    </location>
    <ligand>
        <name>ATP</name>
        <dbReference type="ChEBI" id="CHEBI:30616"/>
    </ligand>
</feature>
<comment type="pathway">
    <text evidence="1 12">Metabolic intermediate biosynthesis; 5-phospho-alpha-D-ribose 1-diphosphate biosynthesis; 5-phospho-alpha-D-ribose 1-diphosphate from D-ribose 5-phosphate (route I): step 1/1.</text>
</comment>
<name>A0A1G9ATI1_9LACT</name>
<dbReference type="InterPro" id="IPR029057">
    <property type="entry name" value="PRTase-like"/>
</dbReference>
<keyword evidence="3 12" id="KW-0479">Metal-binding</keyword>
<evidence type="ECO:0000256" key="11">
    <source>
        <dbReference type="ARBA" id="ARBA00061444"/>
    </source>
</evidence>
<dbReference type="GO" id="GO:0002189">
    <property type="term" value="C:ribose phosphate diphosphokinase complex"/>
    <property type="evidence" value="ECO:0007669"/>
    <property type="project" value="TreeGrafter"/>
</dbReference>
<feature type="binding site" evidence="12">
    <location>
        <position position="177"/>
    </location>
    <ligand>
        <name>Mg(2+)</name>
        <dbReference type="ChEBI" id="CHEBI:18420"/>
    </ligand>
</feature>
<dbReference type="GO" id="GO:0004749">
    <property type="term" value="F:ribose phosphate diphosphokinase activity"/>
    <property type="evidence" value="ECO:0007669"/>
    <property type="project" value="UniProtKB-UniRule"/>
</dbReference>
<keyword evidence="4 12" id="KW-0545">Nucleotide biosynthesis</keyword>
<keyword evidence="8 12" id="KW-0460">Magnesium</keyword>
<dbReference type="SMART" id="SM01400">
    <property type="entry name" value="Pribosyltran_N"/>
    <property type="match status" value="1"/>
</dbReference>
<feature type="binding site" evidence="12">
    <location>
        <begin position="102"/>
        <end position="103"/>
    </location>
    <ligand>
        <name>ATP</name>
        <dbReference type="ChEBI" id="CHEBI:30616"/>
    </ligand>
</feature>
<dbReference type="NCBIfam" id="TIGR01251">
    <property type="entry name" value="ribP_PPkin"/>
    <property type="match status" value="1"/>
</dbReference>
<dbReference type="RefSeq" id="WP_091266855.1">
    <property type="nucleotide sequence ID" value="NZ_FNFK01000022.1"/>
</dbReference>
<evidence type="ECO:0000256" key="3">
    <source>
        <dbReference type="ARBA" id="ARBA00022723"/>
    </source>
</evidence>
<comment type="subunit">
    <text evidence="12">Homohexamer.</text>
</comment>
<dbReference type="InterPro" id="IPR000842">
    <property type="entry name" value="PRib_PP_synth_CS"/>
</dbReference>
<feature type="active site" evidence="12">
    <location>
        <position position="200"/>
    </location>
</feature>
<feature type="domain" description="Ribose-phosphate pyrophosphokinase N-terminal" evidence="13">
    <location>
        <begin position="10"/>
        <end position="126"/>
    </location>
</feature>
<evidence type="ECO:0000256" key="7">
    <source>
        <dbReference type="ARBA" id="ARBA00022840"/>
    </source>
</evidence>
<dbReference type="EMBL" id="FNFK01000022">
    <property type="protein sequence ID" value="SDK29875.1"/>
    <property type="molecule type" value="Genomic_DNA"/>
</dbReference>
<dbReference type="EC" id="2.7.6.1" evidence="12"/>
<feature type="binding site" evidence="12">
    <location>
        <position position="226"/>
    </location>
    <ligand>
        <name>D-ribose 5-phosphate</name>
        <dbReference type="ChEBI" id="CHEBI:78346"/>
    </ligand>
</feature>
<evidence type="ECO:0000256" key="6">
    <source>
        <dbReference type="ARBA" id="ARBA00022777"/>
    </source>
</evidence>
<protein>
    <recommendedName>
        <fullName evidence="12">Ribose-phosphate pyrophosphokinase</fullName>
        <shortName evidence="12">RPPK</shortName>
        <ecNumber evidence="12">2.7.6.1</ecNumber>
    </recommendedName>
    <alternativeName>
        <fullName evidence="12">5-phospho-D-ribosyl alpha-1-diphosphate synthase</fullName>
    </alternativeName>
    <alternativeName>
        <fullName evidence="12">Phosphoribosyl diphosphate synthase</fullName>
    </alternativeName>
    <alternativeName>
        <fullName evidence="12">Phosphoribosyl pyrophosphate synthase</fullName>
        <shortName evidence="12">P-Rib-PP synthase</shortName>
        <shortName evidence="12">PRPP synthase</shortName>
        <shortName evidence="12">PRPPase</shortName>
    </alternativeName>
</protein>
<comment type="catalytic activity">
    <reaction evidence="9 12">
        <text>D-ribose 5-phosphate + ATP = 5-phospho-alpha-D-ribose 1-diphosphate + AMP + H(+)</text>
        <dbReference type="Rhea" id="RHEA:15609"/>
        <dbReference type="ChEBI" id="CHEBI:15378"/>
        <dbReference type="ChEBI" id="CHEBI:30616"/>
        <dbReference type="ChEBI" id="CHEBI:58017"/>
        <dbReference type="ChEBI" id="CHEBI:78346"/>
        <dbReference type="ChEBI" id="CHEBI:456215"/>
        <dbReference type="EC" id="2.7.6.1"/>
    </reaction>
</comment>
<dbReference type="CDD" id="cd06223">
    <property type="entry name" value="PRTases_typeI"/>
    <property type="match status" value="1"/>
</dbReference>
<accession>A0A1G9ATI1</accession>
<evidence type="ECO:0000256" key="9">
    <source>
        <dbReference type="ARBA" id="ARBA00049535"/>
    </source>
</evidence>
<dbReference type="GO" id="GO:0016301">
    <property type="term" value="F:kinase activity"/>
    <property type="evidence" value="ECO:0007669"/>
    <property type="project" value="UniProtKB-KW"/>
</dbReference>
<keyword evidence="12" id="KW-0963">Cytoplasm</keyword>
<dbReference type="FunFam" id="3.40.50.2020:FF:000001">
    <property type="entry name" value="Ribose-phosphate pyrophosphokinase"/>
    <property type="match status" value="1"/>
</dbReference>
<dbReference type="InterPro" id="IPR005946">
    <property type="entry name" value="Rib-P_diPkinase"/>
</dbReference>
<evidence type="ECO:0000256" key="4">
    <source>
        <dbReference type="ARBA" id="ARBA00022727"/>
    </source>
</evidence>
<comment type="function">
    <text evidence="10 12">Involved in the biosynthesis of the central metabolite phospho-alpha-D-ribosyl-1-pyrophosphate (PRPP) via the transfer of pyrophosphoryl group from ATP to 1-hydroxyl of ribose-5-phosphate (Rib-5-P).</text>
</comment>
<sequence length="332" mass="37163">MDREIRQSNLKLFSMNSNRPLAEEIAEEIGMELGKADITRFEDGEIRINIEESVRGADVYILQSTNDPSNDYIMEVLIMIDALRRASARTINVIMPYYGYARQDRKPGPREAITAKVVANMLTIAGATRLITVDLHAPQIQGFFDIPMDHLSAIATLANYFLDRDFGGEETVVVSPDHAGVSRAREMAELLDSRLAIIDKRLADEDIDEEMHVVGDVSGCTCILFDDIMDTAHTVTKACEMLKDAGAKDVYVCVTHPVLSDNAIDRIDRSGIKKAIVTNTIDIREKSSCELIEVISIAPILGDAIRRIQRHQSIKPLFDKQYVDKLEKRLNN</sequence>
<comment type="similarity">
    <text evidence="11 12">Belongs to the ribose-phosphate pyrophosphokinase family. Class I subfamily.</text>
</comment>
<dbReference type="InterPro" id="IPR000836">
    <property type="entry name" value="PRTase_dom"/>
</dbReference>
<evidence type="ECO:0000256" key="8">
    <source>
        <dbReference type="ARBA" id="ARBA00022842"/>
    </source>
</evidence>
<keyword evidence="5 12" id="KW-0547">Nucleotide-binding</keyword>
<feature type="binding site" evidence="12">
    <location>
        <begin position="230"/>
        <end position="234"/>
    </location>
    <ligand>
        <name>D-ribose 5-phosphate</name>
        <dbReference type="ChEBI" id="CHEBI:78346"/>
    </ligand>
</feature>
<dbReference type="HAMAP" id="MF_00583_B">
    <property type="entry name" value="RibP_PPkinase_B"/>
    <property type="match status" value="1"/>
</dbReference>
<keyword evidence="6 12" id="KW-0418">Kinase</keyword>
<comment type="cofactor">
    <cofactor evidence="12">
        <name>Mg(2+)</name>
        <dbReference type="ChEBI" id="CHEBI:18420"/>
    </cofactor>
    <text evidence="12">Binds 2 Mg(2+) ions per subunit.</text>
</comment>
<evidence type="ECO:0000313" key="14">
    <source>
        <dbReference type="EMBL" id="SDK29875.1"/>
    </source>
</evidence>
<dbReference type="Proteomes" id="UP000199433">
    <property type="component" value="Unassembled WGS sequence"/>
</dbReference>
<organism evidence="14 15">
    <name type="scientific">Alkalibacterium thalassium</name>
    <dbReference type="NCBI Taxonomy" id="426701"/>
    <lineage>
        <taxon>Bacteria</taxon>
        <taxon>Bacillati</taxon>
        <taxon>Bacillota</taxon>
        <taxon>Bacilli</taxon>
        <taxon>Lactobacillales</taxon>
        <taxon>Carnobacteriaceae</taxon>
        <taxon>Alkalibacterium</taxon>
    </lineage>
</organism>
<dbReference type="GO" id="GO:0006015">
    <property type="term" value="P:5-phosphoribose 1-diphosphate biosynthetic process"/>
    <property type="evidence" value="ECO:0007669"/>
    <property type="project" value="UniProtKB-UniRule"/>
</dbReference>
<dbReference type="STRING" id="426701.SAMN04488098_10227"/>
<dbReference type="InterPro" id="IPR029099">
    <property type="entry name" value="Pribosyltran_N"/>
</dbReference>
<evidence type="ECO:0000256" key="1">
    <source>
        <dbReference type="ARBA" id="ARBA00004996"/>
    </source>
</evidence>
<dbReference type="Gene3D" id="3.40.50.2020">
    <property type="match status" value="2"/>
</dbReference>
<keyword evidence="2 12" id="KW-0808">Transferase</keyword>
<comment type="subcellular location">
    <subcellularLocation>
        <location evidence="12">Cytoplasm</location>
    </subcellularLocation>
</comment>
<dbReference type="PROSITE" id="PS00114">
    <property type="entry name" value="PRPP_SYNTHASE"/>
    <property type="match status" value="1"/>
</dbReference>
<dbReference type="GO" id="GO:0009156">
    <property type="term" value="P:ribonucleoside monophosphate biosynthetic process"/>
    <property type="evidence" value="ECO:0007669"/>
    <property type="project" value="InterPro"/>
</dbReference>
<keyword evidence="15" id="KW-1185">Reference proteome</keyword>
<dbReference type="OrthoDB" id="9777067at2"/>
<evidence type="ECO:0000256" key="12">
    <source>
        <dbReference type="HAMAP-Rule" id="MF_00583"/>
    </source>
</evidence>
<dbReference type="PANTHER" id="PTHR10210">
    <property type="entry name" value="RIBOSE-PHOSPHATE DIPHOSPHOKINASE FAMILY MEMBER"/>
    <property type="match status" value="1"/>
</dbReference>
<dbReference type="Pfam" id="PF13793">
    <property type="entry name" value="Pribosyltran_N"/>
    <property type="match status" value="1"/>
</dbReference>
<dbReference type="PANTHER" id="PTHR10210:SF41">
    <property type="entry name" value="RIBOSE-PHOSPHATE PYROPHOSPHOKINASE 1, CHLOROPLASTIC"/>
    <property type="match status" value="1"/>
</dbReference>
<dbReference type="NCBIfam" id="NF002320">
    <property type="entry name" value="PRK01259.1"/>
    <property type="match status" value="1"/>
</dbReference>